<dbReference type="AlphaFoldDB" id="A0A0H5SLC5"/>
<reference evidence="2 3" key="1">
    <citation type="submission" date="2015-06" db="EMBL/GenBank/DDBJ databases">
        <authorList>
            <person name="Wibberg Daniel"/>
        </authorList>
    </citation>
    <scope>NUCLEOTIDE SEQUENCE [LARGE SCALE GENOMIC DNA]</scope>
    <source>
        <strain evidence="2 3">T3/55T</strain>
    </source>
</reference>
<evidence type="ECO:0000313" key="3">
    <source>
        <dbReference type="Proteomes" id="UP000236497"/>
    </source>
</evidence>
<dbReference type="EMBL" id="CVTD020000026">
    <property type="protein sequence ID" value="CRZ35551.1"/>
    <property type="molecule type" value="Genomic_DNA"/>
</dbReference>
<dbReference type="RefSeq" id="WP_103203629.1">
    <property type="nucleotide sequence ID" value="NZ_CVTD020000026.1"/>
</dbReference>
<dbReference type="InterPro" id="IPR003615">
    <property type="entry name" value="HNH_nuc"/>
</dbReference>
<sequence length="741" mass="85861">MSVLEDFKQSLLPGNYALTKSMELTKSTYCGTLWYTKKFLTLYYYVFLSNEITTISYKDKIRTSFELYVNSLDDSVKDEANSFFFPDNPTINVKSDQFILFTEFAGYTKFNSNEERDAYIRNAKKLYFAILMGSGGQTGVKKLLKEYIQQPGFVYSKANIEKCILDAAIKTCVTEINNNKKISDNSVKYIISDQAVKHLIDIAQHQKISATDVLQAINDFPHSNPNFRMIESDLPAFIRNERQLLYYYGFFHSKSSGANDFEFSSLTPVGELALMANASEFLAIWEHQKLKMISQPATAEINNLSNIKCNLDQFGISYSPYTDILGSLLRRGSFSIDEYKYIIARKKHSIPEEDWIKEENAIFDDLQNIKQIVNNYKRAMDIRDEDARKELLKYILGIRSDLKFDKSTNPLNIVKLDKKSITVVNKDALDLLYKVYSKLNNYKIQKYESIFIDSENDLKSRYRDAINGINTAVNERVKIYWDLYNIRVDKFILVSIMATIAAVMSDINDIENLSQSSIDKICQKIFNTFKKLLRYMGFRSLTSIKKEISNIIYSIKNEDYSVYLEKEADYDEESVAKYRTESASDLKSRIEEISKLAVVSPIKEISRNSNLTNLLKSYYMICFAEDNMLKCECCGQETFITQAGEPYVEFHHLIPLKIAYGPDHYLNLFALCPNCHRKFHHLPIKDKEVIYINLNENNYLHLSFIERLRILKEQNLLKSYHLEFLLADKAITQADYEDIAA</sequence>
<name>A0A0H5SLC5_HERHM</name>
<feature type="domain" description="HNH nuclease" evidence="1">
    <location>
        <begin position="617"/>
        <end position="677"/>
    </location>
</feature>
<dbReference type="InterPro" id="IPR002711">
    <property type="entry name" value="HNH"/>
</dbReference>
<dbReference type="GO" id="GO:0008270">
    <property type="term" value="F:zinc ion binding"/>
    <property type="evidence" value="ECO:0007669"/>
    <property type="project" value="InterPro"/>
</dbReference>
<dbReference type="SMART" id="SM00507">
    <property type="entry name" value="HNHc"/>
    <property type="match status" value="1"/>
</dbReference>
<dbReference type="Proteomes" id="UP000236497">
    <property type="component" value="Unassembled WGS sequence"/>
</dbReference>
<evidence type="ECO:0000259" key="1">
    <source>
        <dbReference type="SMART" id="SM00507"/>
    </source>
</evidence>
<keyword evidence="3" id="KW-1185">Reference proteome</keyword>
<dbReference type="OrthoDB" id="9779761at2"/>
<gene>
    <name evidence="2" type="ORF">HHT355_2365</name>
</gene>
<dbReference type="CDD" id="cd00085">
    <property type="entry name" value="HNHc"/>
    <property type="match status" value="1"/>
</dbReference>
<accession>A0A0H5SLC5</accession>
<evidence type="ECO:0000313" key="2">
    <source>
        <dbReference type="EMBL" id="CRZ35551.1"/>
    </source>
</evidence>
<dbReference type="Gene3D" id="1.10.30.50">
    <property type="match status" value="1"/>
</dbReference>
<dbReference type="GO" id="GO:0003676">
    <property type="term" value="F:nucleic acid binding"/>
    <property type="evidence" value="ECO:0007669"/>
    <property type="project" value="InterPro"/>
</dbReference>
<dbReference type="GO" id="GO:0004519">
    <property type="term" value="F:endonuclease activity"/>
    <property type="evidence" value="ECO:0007669"/>
    <property type="project" value="InterPro"/>
</dbReference>
<dbReference type="Pfam" id="PF01844">
    <property type="entry name" value="HNH"/>
    <property type="match status" value="1"/>
</dbReference>
<protein>
    <recommendedName>
        <fullName evidence="1">HNH nuclease domain-containing protein</fullName>
    </recommendedName>
</protein>
<organism evidence="2 3">
    <name type="scientific">Herbinix hemicellulosilytica</name>
    <dbReference type="NCBI Taxonomy" id="1564487"/>
    <lineage>
        <taxon>Bacteria</taxon>
        <taxon>Bacillati</taxon>
        <taxon>Bacillota</taxon>
        <taxon>Clostridia</taxon>
        <taxon>Lachnospirales</taxon>
        <taxon>Lachnospiraceae</taxon>
        <taxon>Herbinix</taxon>
    </lineage>
</organism>
<proteinExistence type="predicted"/>